<sequence length="284" mass="30290">MPSSLICSRFCGRVSLQCEAARGPSSPPMFLLLVTLRRGLQEVFYGGWSVFRALWCGLIFLFGSPRNSTSLIKAMVGLASKDSGEGFRQVIFSASGITSSGLSTVGVVQLSHLVVKCAPVLRQIEGESWVVHAVHHGALLSSARVNKLSICSKLSSMAACGQSFRPLHFGFFLHGSVLDVSWIGVCFSLISNGEAVLGLSFPPWCLRLVLLTSQDRFSSLSLVVVSKRSIQVLRQATMGAAFVPVRFSAGFVGDNSGRLLDLGCVSGIGGVSYKPDLVAFARLG</sequence>
<keyword evidence="2" id="KW-1185">Reference proteome</keyword>
<accession>A0A078FR94</accession>
<evidence type="ECO:0000313" key="2">
    <source>
        <dbReference type="Proteomes" id="UP000028999"/>
    </source>
</evidence>
<dbReference type="EMBL" id="LK032056">
    <property type="protein sequence ID" value="CDY15636.1"/>
    <property type="molecule type" value="Genomic_DNA"/>
</dbReference>
<dbReference type="Gramene" id="CDY15636">
    <property type="protein sequence ID" value="CDY15636"/>
    <property type="gene ID" value="GSBRNA2T00089829001"/>
</dbReference>
<dbReference type="AlphaFoldDB" id="A0A078FR94"/>
<protein>
    <submittedName>
        <fullName evidence="1">BnaA07g08070D protein</fullName>
    </submittedName>
</protein>
<organism evidence="1 2">
    <name type="scientific">Brassica napus</name>
    <name type="common">Rape</name>
    <dbReference type="NCBI Taxonomy" id="3708"/>
    <lineage>
        <taxon>Eukaryota</taxon>
        <taxon>Viridiplantae</taxon>
        <taxon>Streptophyta</taxon>
        <taxon>Embryophyta</taxon>
        <taxon>Tracheophyta</taxon>
        <taxon>Spermatophyta</taxon>
        <taxon>Magnoliopsida</taxon>
        <taxon>eudicotyledons</taxon>
        <taxon>Gunneridae</taxon>
        <taxon>Pentapetalae</taxon>
        <taxon>rosids</taxon>
        <taxon>malvids</taxon>
        <taxon>Brassicales</taxon>
        <taxon>Brassicaceae</taxon>
        <taxon>Brassiceae</taxon>
        <taxon>Brassica</taxon>
    </lineage>
</organism>
<gene>
    <name evidence="1" type="primary">BnaA07g08070D</name>
    <name evidence="1" type="ORF">GSBRNA2T00089829001</name>
</gene>
<reference evidence="1 2" key="1">
    <citation type="journal article" date="2014" name="Science">
        <title>Plant genetics. Early allopolyploid evolution in the post-Neolithic Brassica napus oilseed genome.</title>
        <authorList>
            <person name="Chalhoub B."/>
            <person name="Denoeud F."/>
            <person name="Liu S."/>
            <person name="Parkin I.A."/>
            <person name="Tang H."/>
            <person name="Wang X."/>
            <person name="Chiquet J."/>
            <person name="Belcram H."/>
            <person name="Tong C."/>
            <person name="Samans B."/>
            <person name="Correa M."/>
            <person name="Da Silva C."/>
            <person name="Just J."/>
            <person name="Falentin C."/>
            <person name="Koh C.S."/>
            <person name="Le Clainche I."/>
            <person name="Bernard M."/>
            <person name="Bento P."/>
            <person name="Noel B."/>
            <person name="Labadie K."/>
            <person name="Alberti A."/>
            <person name="Charles M."/>
            <person name="Arnaud D."/>
            <person name="Guo H."/>
            <person name="Daviaud C."/>
            <person name="Alamery S."/>
            <person name="Jabbari K."/>
            <person name="Zhao M."/>
            <person name="Edger P.P."/>
            <person name="Chelaifa H."/>
            <person name="Tack D."/>
            <person name="Lassalle G."/>
            <person name="Mestiri I."/>
            <person name="Schnel N."/>
            <person name="Le Paslier M.C."/>
            <person name="Fan G."/>
            <person name="Renault V."/>
            <person name="Bayer P.E."/>
            <person name="Golicz A.A."/>
            <person name="Manoli S."/>
            <person name="Lee T.H."/>
            <person name="Thi V.H."/>
            <person name="Chalabi S."/>
            <person name="Hu Q."/>
            <person name="Fan C."/>
            <person name="Tollenaere R."/>
            <person name="Lu Y."/>
            <person name="Battail C."/>
            <person name="Shen J."/>
            <person name="Sidebottom C.H."/>
            <person name="Wang X."/>
            <person name="Canaguier A."/>
            <person name="Chauveau A."/>
            <person name="Berard A."/>
            <person name="Deniot G."/>
            <person name="Guan M."/>
            <person name="Liu Z."/>
            <person name="Sun F."/>
            <person name="Lim Y.P."/>
            <person name="Lyons E."/>
            <person name="Town C.D."/>
            <person name="Bancroft I."/>
            <person name="Wang X."/>
            <person name="Meng J."/>
            <person name="Ma J."/>
            <person name="Pires J.C."/>
            <person name="King G.J."/>
            <person name="Brunel D."/>
            <person name="Delourme R."/>
            <person name="Renard M."/>
            <person name="Aury J.M."/>
            <person name="Adams K.L."/>
            <person name="Batley J."/>
            <person name="Snowdon R.J."/>
            <person name="Tost J."/>
            <person name="Edwards D."/>
            <person name="Zhou Y."/>
            <person name="Hua W."/>
            <person name="Sharpe A.G."/>
            <person name="Paterson A.H."/>
            <person name="Guan C."/>
            <person name="Wincker P."/>
        </authorList>
    </citation>
    <scope>NUCLEOTIDE SEQUENCE [LARGE SCALE GENOMIC DNA]</scope>
    <source>
        <strain evidence="2">cv. Darmor-bzh</strain>
    </source>
</reference>
<proteinExistence type="predicted"/>
<evidence type="ECO:0000313" key="1">
    <source>
        <dbReference type="EMBL" id="CDY15636.1"/>
    </source>
</evidence>
<dbReference type="Proteomes" id="UP000028999">
    <property type="component" value="Unassembled WGS sequence"/>
</dbReference>
<name>A0A078FR94_BRANA</name>
<dbReference type="PaxDb" id="3708-A0A078FR94"/>